<feature type="transmembrane region" description="Helical" evidence="2">
    <location>
        <begin position="477"/>
        <end position="500"/>
    </location>
</feature>
<feature type="region of interest" description="Disordered" evidence="1">
    <location>
        <begin position="1027"/>
        <end position="1048"/>
    </location>
</feature>
<dbReference type="STRING" id="1703345.A3860_34875"/>
<evidence type="ECO:0000313" key="4">
    <source>
        <dbReference type="Proteomes" id="UP000192796"/>
    </source>
</evidence>
<accession>A0A1V9FP30</accession>
<dbReference type="SUPFAM" id="SSF82693">
    <property type="entry name" value="Multidrug efflux transporter AcrB pore domain, PN1, PN2, PC1 and PC2 subdomains"/>
    <property type="match status" value="3"/>
</dbReference>
<keyword evidence="2" id="KW-0472">Membrane</keyword>
<dbReference type="PANTHER" id="PTHR32063:SF18">
    <property type="entry name" value="CATION EFFLUX SYSTEM PROTEIN"/>
    <property type="match status" value="1"/>
</dbReference>
<dbReference type="RefSeq" id="WP_216823537.1">
    <property type="nucleotide sequence ID" value="NZ_LVYD01000066.1"/>
</dbReference>
<dbReference type="GO" id="GO:0005886">
    <property type="term" value="C:plasma membrane"/>
    <property type="evidence" value="ECO:0007669"/>
    <property type="project" value="TreeGrafter"/>
</dbReference>
<evidence type="ECO:0000256" key="2">
    <source>
        <dbReference type="SAM" id="Phobius"/>
    </source>
</evidence>
<dbReference type="SUPFAM" id="SSF82714">
    <property type="entry name" value="Multidrug efflux transporter AcrB TolC docking domain, DN and DC subdomains"/>
    <property type="match status" value="2"/>
</dbReference>
<dbReference type="Gene3D" id="1.20.1640.10">
    <property type="entry name" value="Multidrug efflux transporter AcrB transmembrane domain"/>
    <property type="match status" value="2"/>
</dbReference>
<keyword evidence="2" id="KW-1133">Transmembrane helix</keyword>
<dbReference type="Pfam" id="PF00873">
    <property type="entry name" value="ACR_tran"/>
    <property type="match status" value="1"/>
</dbReference>
<feature type="transmembrane region" description="Helical" evidence="2">
    <location>
        <begin position="344"/>
        <end position="363"/>
    </location>
</feature>
<dbReference type="PRINTS" id="PR00702">
    <property type="entry name" value="ACRIFLAVINRP"/>
</dbReference>
<feature type="transmembrane region" description="Helical" evidence="2">
    <location>
        <begin position="370"/>
        <end position="390"/>
    </location>
</feature>
<dbReference type="SUPFAM" id="SSF82866">
    <property type="entry name" value="Multidrug efflux transporter AcrB transmembrane domain"/>
    <property type="match status" value="2"/>
</dbReference>
<dbReference type="Gene3D" id="3.30.70.1440">
    <property type="entry name" value="Multidrug efflux transporter AcrB pore domain"/>
    <property type="match status" value="1"/>
</dbReference>
<dbReference type="Gene3D" id="3.30.2090.10">
    <property type="entry name" value="Multidrug efflux transporter AcrB TolC docking domain, DN and DC subdomains"/>
    <property type="match status" value="2"/>
</dbReference>
<dbReference type="PANTHER" id="PTHR32063">
    <property type="match status" value="1"/>
</dbReference>
<dbReference type="Proteomes" id="UP000192796">
    <property type="component" value="Unassembled WGS sequence"/>
</dbReference>
<feature type="transmembrane region" description="Helical" evidence="2">
    <location>
        <begin position="541"/>
        <end position="558"/>
    </location>
</feature>
<dbReference type="InterPro" id="IPR001036">
    <property type="entry name" value="Acrflvin-R"/>
</dbReference>
<protein>
    <submittedName>
        <fullName evidence="3">Acriflavin resistance protein</fullName>
    </submittedName>
</protein>
<reference evidence="3 4" key="1">
    <citation type="submission" date="2016-03" db="EMBL/GenBank/DDBJ databases">
        <title>Niastella vici sp. nov., isolated from farmland soil.</title>
        <authorList>
            <person name="Chen L."/>
            <person name="Wang D."/>
            <person name="Yang S."/>
            <person name="Wang G."/>
        </authorList>
    </citation>
    <scope>NUCLEOTIDE SEQUENCE [LARGE SCALE GENOMIC DNA]</scope>
    <source>
        <strain evidence="3 4">DJ57</strain>
    </source>
</reference>
<gene>
    <name evidence="3" type="ORF">A3860_34875</name>
</gene>
<keyword evidence="2" id="KW-0812">Transmembrane</keyword>
<dbReference type="InterPro" id="IPR027463">
    <property type="entry name" value="AcrB_DN_DC_subdom"/>
</dbReference>
<dbReference type="EMBL" id="LVYD01000066">
    <property type="protein sequence ID" value="OQP60115.1"/>
    <property type="molecule type" value="Genomic_DNA"/>
</dbReference>
<feature type="transmembrane region" description="Helical" evidence="2">
    <location>
        <begin position="969"/>
        <end position="985"/>
    </location>
</feature>
<feature type="transmembrane region" description="Helical" evidence="2">
    <location>
        <begin position="919"/>
        <end position="940"/>
    </location>
</feature>
<feature type="transmembrane region" description="Helical" evidence="2">
    <location>
        <begin position="893"/>
        <end position="913"/>
    </location>
</feature>
<feature type="transmembrane region" description="Helical" evidence="2">
    <location>
        <begin position="997"/>
        <end position="1017"/>
    </location>
</feature>
<evidence type="ECO:0000256" key="1">
    <source>
        <dbReference type="SAM" id="MobiDB-lite"/>
    </source>
</evidence>
<sequence>MKKLLKMHYLEAAMKHKQVVIVVTVMLLALGTWSLMNMPRSENPNIDMPTAMVYAFYPGADEKQVEQEVTKKIEQYLFTFEEVKKHKTRSETREGQTFITVEMYTSVKDRKKFWHTLQLDMDAKLRPQLPSGVIGPFVNSSFSDVTAMIVGVSSPIRSYAEIEKYLDKLEDGIKTIPVVSKINRTGVQKQQLYINVSDEKVRQYGFDMAMLIGVLQQQNVTNYSGELNMASNHIVPIYTNSRYKTENDVANQIVYTKPDGTVVRLKDVATLERRFEEKSSYVRLGDNDKTAVLSVNMQPGNNIVDFGKKVEAKISEIEKAFPADVKITTIVDQPKVVEESINHFMVEFGMAIASVIIVVMLLLPIRVAAVASVAAPISILITFGVMNLVGLELHQVTLAALIIVLGMVVDNAIVVVDNYIEKLDEGITPWTGAWQAAKQLTIPIFTATLAIIFAFAPLAIFMDGIPKDFMASLPPTIAIALIASMLVALLLTPYTCYVFIKKGLKHKGSNNKPARKSLLDYLQQGFDRAVEFCFRWPKSTISVGVAAVVLAIVIAGKVDPEFFPISERNQFNMEVWMPSGSSLQQTESTVKRLEELLKKDKRVVQVTSFMGMSSPRFHTAYAPEPPRRSYAQVFITTTSAKASDEMVHEYLKKLDGFLPDGNIKLKQLSFQEGAPIAVRVFGDNVSDQRKVAAQVKKILENAKGTNWVRLDCEEDYFGIQLKINADKANRLGISNQAITQTLGAGLKGYALSTLWEGDKPVDIFLRFDSASRKDAQALENLHVSTMYGDKVPLKDVAELTPSWHTGMIAHRNGLRALSVLSEAQMGVRASRILKEIQPQINQLQLPPGISIAYGGDAESSTDNQPTMMTSLAVSLVLIFLTLMFQFKSLGKTLIILATFPLSLLGAFMGLYLTGNPLGMTAFMGIVALIGIVVRNGIILVDYTDEMIRDHGFTLQAAALAAAKRRMRPIFLTSSAAAVGVVPMILGKSPMWAPMGSVLAFGLIVSMALTLFVVPILYKQFIKPEPALPELPEPEPEENGNVYYKLSQS</sequence>
<comment type="caution">
    <text evidence="3">The sequence shown here is derived from an EMBL/GenBank/DDBJ whole genome shotgun (WGS) entry which is preliminary data.</text>
</comment>
<dbReference type="Gene3D" id="3.30.70.1430">
    <property type="entry name" value="Multidrug efflux transporter AcrB pore domain"/>
    <property type="match status" value="2"/>
</dbReference>
<keyword evidence="4" id="KW-1185">Reference proteome</keyword>
<organism evidence="3 4">
    <name type="scientific">Niastella vici</name>
    <dbReference type="NCBI Taxonomy" id="1703345"/>
    <lineage>
        <taxon>Bacteria</taxon>
        <taxon>Pseudomonadati</taxon>
        <taxon>Bacteroidota</taxon>
        <taxon>Chitinophagia</taxon>
        <taxon>Chitinophagales</taxon>
        <taxon>Chitinophagaceae</taxon>
        <taxon>Niastella</taxon>
    </lineage>
</organism>
<feature type="transmembrane region" description="Helical" evidence="2">
    <location>
        <begin position="440"/>
        <end position="462"/>
    </location>
</feature>
<dbReference type="GO" id="GO:0042910">
    <property type="term" value="F:xenobiotic transmembrane transporter activity"/>
    <property type="evidence" value="ECO:0007669"/>
    <property type="project" value="TreeGrafter"/>
</dbReference>
<name>A0A1V9FP30_9BACT</name>
<dbReference type="AlphaFoldDB" id="A0A1V9FP30"/>
<evidence type="ECO:0000313" key="3">
    <source>
        <dbReference type="EMBL" id="OQP60115.1"/>
    </source>
</evidence>
<proteinExistence type="predicted"/>
<feature type="transmembrane region" description="Helical" evidence="2">
    <location>
        <begin position="867"/>
        <end position="886"/>
    </location>
</feature>
<dbReference type="Gene3D" id="3.30.70.1320">
    <property type="entry name" value="Multidrug efflux transporter AcrB pore domain like"/>
    <property type="match status" value="1"/>
</dbReference>
<feature type="transmembrane region" description="Helical" evidence="2">
    <location>
        <begin position="396"/>
        <end position="420"/>
    </location>
</feature>